<dbReference type="Gene3D" id="2.60.200.20">
    <property type="match status" value="1"/>
</dbReference>
<dbReference type="InterPro" id="IPR008984">
    <property type="entry name" value="SMAD_FHA_dom_sf"/>
</dbReference>
<feature type="compositionally biased region" description="Basic residues" evidence="4">
    <location>
        <begin position="459"/>
        <end position="476"/>
    </location>
</feature>
<dbReference type="STRING" id="240159.A0A4U5VL17"/>
<accession>A0A4U5VL17</accession>
<protein>
    <submittedName>
        <fullName evidence="6">Transcription factor 19</fullName>
    </submittedName>
</protein>
<dbReference type="PANTHER" id="PTHR15464:SF1">
    <property type="entry name" value="TRANSCRIPTION FACTOR 19"/>
    <property type="match status" value="1"/>
</dbReference>
<feature type="domain" description="FHA" evidence="5">
    <location>
        <begin position="37"/>
        <end position="99"/>
    </location>
</feature>
<dbReference type="SUPFAM" id="SSF57903">
    <property type="entry name" value="FYVE/PHD zinc finger"/>
    <property type="match status" value="1"/>
</dbReference>
<evidence type="ECO:0000256" key="3">
    <source>
        <dbReference type="ARBA" id="ARBA00093325"/>
    </source>
</evidence>
<evidence type="ECO:0000256" key="1">
    <source>
        <dbReference type="ARBA" id="ARBA00004123"/>
    </source>
</evidence>
<evidence type="ECO:0000313" key="7">
    <source>
        <dbReference type="Proteomes" id="UP000298787"/>
    </source>
</evidence>
<comment type="subcellular location">
    <subcellularLocation>
        <location evidence="1">Nucleus</location>
    </subcellularLocation>
</comment>
<feature type="compositionally biased region" description="Acidic residues" evidence="4">
    <location>
        <begin position="507"/>
        <end position="519"/>
    </location>
</feature>
<dbReference type="Gene3D" id="3.30.40.10">
    <property type="entry name" value="Zinc/RING finger domain, C3HC4 (zinc finger)"/>
    <property type="match status" value="1"/>
</dbReference>
<dbReference type="GO" id="GO:0010468">
    <property type="term" value="P:regulation of gene expression"/>
    <property type="evidence" value="ECO:0007669"/>
    <property type="project" value="InterPro"/>
</dbReference>
<dbReference type="EMBL" id="CM014097">
    <property type="protein sequence ID" value="TKS89123.1"/>
    <property type="molecule type" value="Genomic_DNA"/>
</dbReference>
<name>A0A4U5VL17_COLLU</name>
<sequence>MLSGVQPCFQLLRIGSSAGDSVRDLYTFRPTLSHSVFRLGRAAELCDVTLDSASVSRIHAELHAEKEASGGDAAPQEEGCRVHIKDRSSHGTWVNEVRLQRGVQWELSDGDTLTFGGQSAPGSPEFYFLFQKVKVRPLDFDAITIPKAGSFSSDLQNRIRTNLDRKVAANLDLSKLSINRATVILNSIGSLSKMKGSAWTFKRSHSHEGTVSDPGSSSSPPLAVGFSSLLPPSTPPSLSSAASVPSTKSLQSTSRSRRKSAHTVLLEDDSSDEPRSRGGGGSGGVGGGGGGAGGAPAGVVEDGQRARPKKRRRLYKSESESFSSPPPLPLQPKSHNDVRRPLQAKPFPVGIRTIGSFHGAMTNSRLNHHLLQASFTSPAVSKQEVQTMHRVQTVVHGNIAAFRQQKPAHVSPTAQRGRRRAHSSPVFSPLVVGGESYSLASPSVRIRTEERGGRVQFNRFHHSASKRRGRPRKHPLPPRPSLPSPSSSSSSSTSSASSSSGSSSSSSDDEDDDDEEDGEAAVGTVDSCAAPRCRMPQQDTVQWIQCDVCDAWYHIDCLHIDRKKLLKDPNADFHCGCR</sequence>
<feature type="region of interest" description="Disordered" evidence="4">
    <location>
        <begin position="449"/>
        <end position="522"/>
    </location>
</feature>
<dbReference type="InterPro" id="IPR000253">
    <property type="entry name" value="FHA_dom"/>
</dbReference>
<evidence type="ECO:0000313" key="6">
    <source>
        <dbReference type="EMBL" id="TKS89123.1"/>
    </source>
</evidence>
<dbReference type="CDD" id="cd22685">
    <property type="entry name" value="FHA_TCF19"/>
    <property type="match status" value="1"/>
</dbReference>
<keyword evidence="2" id="KW-0539">Nucleus</keyword>
<comment type="function">
    <text evidence="3">Potential transcription factor that may play a role in the regulation of genes involved in cell cycle G1/S transition. May bind to regulatory elements of genes, including the promoter of the transcription factor FOXO1.</text>
</comment>
<dbReference type="AlphaFoldDB" id="A0A4U5VL17"/>
<feature type="compositionally biased region" description="Low complexity" evidence="4">
    <location>
        <begin position="227"/>
        <end position="250"/>
    </location>
</feature>
<reference evidence="6 7" key="1">
    <citation type="submission" date="2019-01" db="EMBL/GenBank/DDBJ databases">
        <title>Genome Assembly of Collichthys lucidus.</title>
        <authorList>
            <person name="Cai M."/>
            <person name="Xiao S."/>
        </authorList>
    </citation>
    <scope>NUCLEOTIDE SEQUENCE [LARGE SCALE GENOMIC DNA]</scope>
    <source>
        <strain evidence="6">JT15FE1705JMU</strain>
        <tissue evidence="6">Muscle</tissue>
    </source>
</reference>
<dbReference type="InterPro" id="IPR013083">
    <property type="entry name" value="Znf_RING/FYVE/PHD"/>
</dbReference>
<dbReference type="SMART" id="SM00240">
    <property type="entry name" value="FHA"/>
    <property type="match status" value="1"/>
</dbReference>
<dbReference type="GO" id="GO:0005634">
    <property type="term" value="C:nucleus"/>
    <property type="evidence" value="ECO:0007669"/>
    <property type="project" value="UniProtKB-SubCell"/>
</dbReference>
<proteinExistence type="predicted"/>
<feature type="region of interest" description="Disordered" evidence="4">
    <location>
        <begin position="205"/>
        <end position="341"/>
    </location>
</feature>
<dbReference type="PANTHER" id="PTHR15464">
    <property type="entry name" value="TRANSCRIPTION FACTOR 19"/>
    <property type="match status" value="1"/>
</dbReference>
<dbReference type="InterPro" id="IPR011011">
    <property type="entry name" value="Znf_FYVE_PHD"/>
</dbReference>
<feature type="compositionally biased region" description="Gly residues" evidence="4">
    <location>
        <begin position="277"/>
        <end position="296"/>
    </location>
</feature>
<dbReference type="SUPFAM" id="SSF49879">
    <property type="entry name" value="SMAD/FHA domain"/>
    <property type="match status" value="1"/>
</dbReference>
<gene>
    <name evidence="6" type="ORF">D9C73_022446</name>
</gene>
<evidence type="ECO:0000259" key="5">
    <source>
        <dbReference type="PROSITE" id="PS50006"/>
    </source>
</evidence>
<evidence type="ECO:0000256" key="2">
    <source>
        <dbReference type="ARBA" id="ARBA00023242"/>
    </source>
</evidence>
<feature type="region of interest" description="Disordered" evidence="4">
    <location>
        <begin position="405"/>
        <end position="432"/>
    </location>
</feature>
<dbReference type="PROSITE" id="PS50006">
    <property type="entry name" value="FHA_DOMAIN"/>
    <property type="match status" value="1"/>
</dbReference>
<keyword evidence="7" id="KW-1185">Reference proteome</keyword>
<feature type="compositionally biased region" description="Low complexity" evidence="4">
    <location>
        <begin position="484"/>
        <end position="506"/>
    </location>
</feature>
<dbReference type="OrthoDB" id="436852at2759"/>
<organism evidence="6 7">
    <name type="scientific">Collichthys lucidus</name>
    <name type="common">Big head croaker</name>
    <name type="synonym">Sciaena lucida</name>
    <dbReference type="NCBI Taxonomy" id="240159"/>
    <lineage>
        <taxon>Eukaryota</taxon>
        <taxon>Metazoa</taxon>
        <taxon>Chordata</taxon>
        <taxon>Craniata</taxon>
        <taxon>Vertebrata</taxon>
        <taxon>Euteleostomi</taxon>
        <taxon>Actinopterygii</taxon>
        <taxon>Neopterygii</taxon>
        <taxon>Teleostei</taxon>
        <taxon>Neoteleostei</taxon>
        <taxon>Acanthomorphata</taxon>
        <taxon>Eupercaria</taxon>
        <taxon>Sciaenidae</taxon>
        <taxon>Collichthys</taxon>
    </lineage>
</organism>
<dbReference type="CDD" id="cd15609">
    <property type="entry name" value="PHD_TCF19"/>
    <property type="match status" value="1"/>
</dbReference>
<dbReference type="Proteomes" id="UP000298787">
    <property type="component" value="Chromosome 20"/>
</dbReference>
<dbReference type="InterPro" id="IPR042803">
    <property type="entry name" value="TCF19"/>
</dbReference>
<dbReference type="InterPro" id="IPR039095">
    <property type="entry name" value="TCF19_PHD"/>
</dbReference>
<dbReference type="Pfam" id="PF00498">
    <property type="entry name" value="FHA"/>
    <property type="match status" value="1"/>
</dbReference>
<evidence type="ECO:0000256" key="4">
    <source>
        <dbReference type="SAM" id="MobiDB-lite"/>
    </source>
</evidence>